<evidence type="ECO:0000313" key="3">
    <source>
        <dbReference type="Proteomes" id="UP000026960"/>
    </source>
</evidence>
<name>A0A0D3EJ05_9ORYZ</name>
<evidence type="ECO:0008006" key="4">
    <source>
        <dbReference type="Google" id="ProtNLM"/>
    </source>
</evidence>
<dbReference type="AlphaFoldDB" id="A0A0D3EJ05"/>
<feature type="compositionally biased region" description="Low complexity" evidence="1">
    <location>
        <begin position="232"/>
        <end position="245"/>
    </location>
</feature>
<dbReference type="HOGENOM" id="CLU_457408_0_0_1"/>
<feature type="compositionally biased region" description="Gly residues" evidence="1">
    <location>
        <begin position="45"/>
        <end position="55"/>
    </location>
</feature>
<feature type="region of interest" description="Disordered" evidence="1">
    <location>
        <begin position="1"/>
        <end position="67"/>
    </location>
</feature>
<evidence type="ECO:0000313" key="2">
    <source>
        <dbReference type="EnsemblPlants" id="OBART01G01260.1"/>
    </source>
</evidence>
<feature type="compositionally biased region" description="Basic and acidic residues" evidence="1">
    <location>
        <begin position="110"/>
        <end position="119"/>
    </location>
</feature>
<accession>A0A0D3EJ05</accession>
<dbReference type="PANTHER" id="PTHR35161">
    <property type="entry name" value="OS02G0303100 PROTEIN"/>
    <property type="match status" value="1"/>
</dbReference>
<dbReference type="Gramene" id="OBART01G01260.1">
    <property type="protein sequence ID" value="OBART01G01260.1"/>
    <property type="gene ID" value="OBART01G01260"/>
</dbReference>
<organism evidence="2">
    <name type="scientific">Oryza barthii</name>
    <dbReference type="NCBI Taxonomy" id="65489"/>
    <lineage>
        <taxon>Eukaryota</taxon>
        <taxon>Viridiplantae</taxon>
        <taxon>Streptophyta</taxon>
        <taxon>Embryophyta</taxon>
        <taxon>Tracheophyta</taxon>
        <taxon>Spermatophyta</taxon>
        <taxon>Magnoliopsida</taxon>
        <taxon>Liliopsida</taxon>
        <taxon>Poales</taxon>
        <taxon>Poaceae</taxon>
        <taxon>BOP clade</taxon>
        <taxon>Oryzoideae</taxon>
        <taxon>Oryzeae</taxon>
        <taxon>Oryzinae</taxon>
        <taxon>Oryza</taxon>
    </lineage>
</organism>
<dbReference type="PANTHER" id="PTHR35161:SF20">
    <property type="entry name" value="UBIQUITIN-LIKE DOMAIN-CONTAINING PROTEIN"/>
    <property type="match status" value="1"/>
</dbReference>
<keyword evidence="3" id="KW-1185">Reference proteome</keyword>
<reference evidence="2" key="1">
    <citation type="journal article" date="2009" name="Rice">
        <title>De Novo Next Generation Sequencing of Plant Genomes.</title>
        <authorList>
            <person name="Rounsley S."/>
            <person name="Marri P.R."/>
            <person name="Yu Y."/>
            <person name="He R."/>
            <person name="Sisneros N."/>
            <person name="Goicoechea J.L."/>
            <person name="Lee S.J."/>
            <person name="Angelova A."/>
            <person name="Kudrna D."/>
            <person name="Luo M."/>
            <person name="Affourtit J."/>
            <person name="Desany B."/>
            <person name="Knight J."/>
            <person name="Niazi F."/>
            <person name="Egholm M."/>
            <person name="Wing R.A."/>
        </authorList>
    </citation>
    <scope>NUCLEOTIDE SEQUENCE [LARGE SCALE GENOMIC DNA]</scope>
    <source>
        <strain evidence="2">cv. IRGC 105608</strain>
    </source>
</reference>
<feature type="region of interest" description="Disordered" evidence="1">
    <location>
        <begin position="220"/>
        <end position="255"/>
    </location>
</feature>
<reference evidence="2" key="2">
    <citation type="submission" date="2015-03" db="UniProtKB">
        <authorList>
            <consortium name="EnsemblPlants"/>
        </authorList>
    </citation>
    <scope>IDENTIFICATION</scope>
</reference>
<dbReference type="PaxDb" id="65489-OBART01G01260.1"/>
<sequence>MPPILSLKATTVAARSSGRPPLPRHGASGELDCGGGSALPSTGSSGRGGGGGGLPSTGSSGRRAGGGGSVLWPLPRFGAAAVARHGSSWVCETPTESMIHSGGRRGSKGPYERGGDGEVDGSAREAKGCMDAAATDAQAGSTLGSGCCAAMAHAWMEEFSGDSTLCRNKEEVKEVRVKHNAPAAPLSCLLKSSLSINPLKETDMILLERGFCHCEKGEELPKKNQQEPPPHQLLQQKNHQQCQQKAAHTPKSMVQKPEWNTHEEVKEVHLKQNVPAPSSYLHKSSNTQEEVKEVHVKENVPAPSSYLLKSSGLKSLFVKASGVSVSIQVDVSNTKVDYLINSACEKLGVKAQDTYAVLCDYDKSLSEYLLYQNSTVEIRYRGRAGQLNWDKKFDVNDTVLYYDVNLDPALQNAGIQAFQYARFFSDFSSYNIQKVLMHVTEQHRAGWSYDGGFNSQNIIFHDGAVSIENVPVVAFDKDPCARDYTSLYNIFSTRFGPVYPVHFDHLLEFLRTCPCGVNSRNDAIVAFVTNHPSVETYVDRMKQLMILDNVVHRHPAHLQANIQAMAAYASHASLRASMGPYAYAWKGSAQLVPELNNVLICQPPGKPLQWKNPLYTDNAKGCLHFANNFLKHARNRFPEEQIEAAFALHMENFLPKILQGLAELADRTPNRQYINDMLSNPLADISTGN</sequence>
<protein>
    <recommendedName>
        <fullName evidence="4">Ubiquitin-like domain-containing protein</fullName>
    </recommendedName>
</protein>
<proteinExistence type="predicted"/>
<dbReference type="eggNOG" id="ENOG502R44G">
    <property type="taxonomic scope" value="Eukaryota"/>
</dbReference>
<dbReference type="EnsemblPlants" id="OBART01G01260.1">
    <property type="protein sequence ID" value="OBART01G01260.1"/>
    <property type="gene ID" value="OBART01G01260"/>
</dbReference>
<dbReference type="Proteomes" id="UP000026960">
    <property type="component" value="Chromosome 1"/>
</dbReference>
<evidence type="ECO:0000256" key="1">
    <source>
        <dbReference type="SAM" id="MobiDB-lite"/>
    </source>
</evidence>
<feature type="region of interest" description="Disordered" evidence="1">
    <location>
        <begin position="96"/>
        <end position="119"/>
    </location>
</feature>